<feature type="transmembrane region" description="Helical" evidence="1">
    <location>
        <begin position="38"/>
        <end position="60"/>
    </location>
</feature>
<comment type="caution">
    <text evidence="2">The sequence shown here is derived from an EMBL/GenBank/DDBJ whole genome shotgun (WGS) entry which is preliminary data.</text>
</comment>
<keyword evidence="1" id="KW-0812">Transmembrane</keyword>
<accession>A0A124GMR0</accession>
<protein>
    <submittedName>
        <fullName evidence="2">Uncharacterized protein</fullName>
    </submittedName>
</protein>
<evidence type="ECO:0000313" key="2">
    <source>
        <dbReference type="EMBL" id="KUM46447.1"/>
    </source>
</evidence>
<gene>
    <name evidence="2" type="ORF">ABT39_MTgene1548</name>
</gene>
<dbReference type="EMBL" id="LKAM01000011">
    <property type="protein sequence ID" value="KUM46447.1"/>
    <property type="molecule type" value="Genomic_DNA"/>
</dbReference>
<sequence length="64" mass="7511">MWWVANNLASWMDRICVGTALLDGILPYDDMLVLGRHYYQSIIFISLHYVTCTFRLVVLYKPTL</sequence>
<keyword evidence="1" id="KW-0472">Membrane</keyword>
<keyword evidence="2" id="KW-0496">Mitochondrion</keyword>
<reference evidence="2" key="1">
    <citation type="journal article" date="2015" name="Genome Biol. Evol.">
        <title>Organellar Genomes of White Spruce (Picea glauca): Assembly and Annotation.</title>
        <authorList>
            <person name="Jackman S.D."/>
            <person name="Warren R.L."/>
            <person name="Gibb E.A."/>
            <person name="Vandervalk B.P."/>
            <person name="Mohamadi H."/>
            <person name="Chu J."/>
            <person name="Raymond A."/>
            <person name="Pleasance S."/>
            <person name="Coope R."/>
            <person name="Wildung M.R."/>
            <person name="Ritland C.E."/>
            <person name="Bousquet J."/>
            <person name="Jones S.J."/>
            <person name="Bohlmann J."/>
            <person name="Birol I."/>
        </authorList>
    </citation>
    <scope>NUCLEOTIDE SEQUENCE [LARGE SCALE GENOMIC DNA]</scope>
    <source>
        <tissue evidence="2">Flushing bud</tissue>
    </source>
</reference>
<evidence type="ECO:0000256" key="1">
    <source>
        <dbReference type="SAM" id="Phobius"/>
    </source>
</evidence>
<name>A0A124GMR0_PICGL</name>
<keyword evidence="1" id="KW-1133">Transmembrane helix</keyword>
<organism evidence="2">
    <name type="scientific">Picea glauca</name>
    <name type="common">White spruce</name>
    <name type="synonym">Pinus glauca</name>
    <dbReference type="NCBI Taxonomy" id="3330"/>
    <lineage>
        <taxon>Eukaryota</taxon>
        <taxon>Viridiplantae</taxon>
        <taxon>Streptophyta</taxon>
        <taxon>Embryophyta</taxon>
        <taxon>Tracheophyta</taxon>
        <taxon>Spermatophyta</taxon>
        <taxon>Pinopsida</taxon>
        <taxon>Pinidae</taxon>
        <taxon>Conifers I</taxon>
        <taxon>Pinales</taxon>
        <taxon>Pinaceae</taxon>
        <taxon>Picea</taxon>
    </lineage>
</organism>
<geneLocation type="mitochondrion" evidence="2"/>
<dbReference type="AlphaFoldDB" id="A0A124GMR0"/>
<proteinExistence type="predicted"/>